<dbReference type="AlphaFoldDB" id="A0A210QGJ9"/>
<reference evidence="2 3" key="1">
    <citation type="journal article" date="2017" name="Nat. Ecol. Evol.">
        <title>Scallop genome provides insights into evolution of bilaterian karyotype and development.</title>
        <authorList>
            <person name="Wang S."/>
            <person name="Zhang J."/>
            <person name="Jiao W."/>
            <person name="Li J."/>
            <person name="Xun X."/>
            <person name="Sun Y."/>
            <person name="Guo X."/>
            <person name="Huan P."/>
            <person name="Dong B."/>
            <person name="Zhang L."/>
            <person name="Hu X."/>
            <person name="Sun X."/>
            <person name="Wang J."/>
            <person name="Zhao C."/>
            <person name="Wang Y."/>
            <person name="Wang D."/>
            <person name="Huang X."/>
            <person name="Wang R."/>
            <person name="Lv J."/>
            <person name="Li Y."/>
            <person name="Zhang Z."/>
            <person name="Liu B."/>
            <person name="Lu W."/>
            <person name="Hui Y."/>
            <person name="Liang J."/>
            <person name="Zhou Z."/>
            <person name="Hou R."/>
            <person name="Li X."/>
            <person name="Liu Y."/>
            <person name="Li H."/>
            <person name="Ning X."/>
            <person name="Lin Y."/>
            <person name="Zhao L."/>
            <person name="Xing Q."/>
            <person name="Dou J."/>
            <person name="Li Y."/>
            <person name="Mao J."/>
            <person name="Guo H."/>
            <person name="Dou H."/>
            <person name="Li T."/>
            <person name="Mu C."/>
            <person name="Jiang W."/>
            <person name="Fu Q."/>
            <person name="Fu X."/>
            <person name="Miao Y."/>
            <person name="Liu J."/>
            <person name="Yu Q."/>
            <person name="Li R."/>
            <person name="Liao H."/>
            <person name="Li X."/>
            <person name="Kong Y."/>
            <person name="Jiang Z."/>
            <person name="Chourrout D."/>
            <person name="Li R."/>
            <person name="Bao Z."/>
        </authorList>
    </citation>
    <scope>NUCLEOTIDE SEQUENCE [LARGE SCALE GENOMIC DNA]</scope>
    <source>
        <strain evidence="2 3">PY_sf001</strain>
    </source>
</reference>
<evidence type="ECO:0000256" key="1">
    <source>
        <dbReference type="SAM" id="MobiDB-lite"/>
    </source>
</evidence>
<comment type="caution">
    <text evidence="2">The sequence shown here is derived from an EMBL/GenBank/DDBJ whole genome shotgun (WGS) entry which is preliminary data.</text>
</comment>
<accession>A0A210QGJ9</accession>
<gene>
    <name evidence="2" type="ORF">KP79_PYT15022</name>
</gene>
<organism evidence="2 3">
    <name type="scientific">Mizuhopecten yessoensis</name>
    <name type="common">Japanese scallop</name>
    <name type="synonym">Patinopecten yessoensis</name>
    <dbReference type="NCBI Taxonomy" id="6573"/>
    <lineage>
        <taxon>Eukaryota</taxon>
        <taxon>Metazoa</taxon>
        <taxon>Spiralia</taxon>
        <taxon>Lophotrochozoa</taxon>
        <taxon>Mollusca</taxon>
        <taxon>Bivalvia</taxon>
        <taxon>Autobranchia</taxon>
        <taxon>Pteriomorphia</taxon>
        <taxon>Pectinida</taxon>
        <taxon>Pectinoidea</taxon>
        <taxon>Pectinidae</taxon>
        <taxon>Mizuhopecten</taxon>
    </lineage>
</organism>
<dbReference type="OrthoDB" id="6158967at2759"/>
<dbReference type="Proteomes" id="UP000242188">
    <property type="component" value="Unassembled WGS sequence"/>
</dbReference>
<sequence length="200" mass="21933">MATHQTVPSPDSPHMTSPVAFVQPRHKDKGSYVQRLKVLRERNRNLPKLDFNVNKSATKRPQKNAVVGIARSLTMESMKLPSISTSSVITTATNGTTGGASIKTTGSGSKKVNIQVLIHFARWRCGQLDSDKGYRESQLNAALSKSLPNIATSVPQDTKASVAAATKHRFEKFAHTKKLSRRTDEIEKEDDGQHLEQSGV</sequence>
<proteinExistence type="predicted"/>
<dbReference type="EMBL" id="NEDP02003800">
    <property type="protein sequence ID" value="OWF47741.1"/>
    <property type="molecule type" value="Genomic_DNA"/>
</dbReference>
<protein>
    <submittedName>
        <fullName evidence="2">Uncharacterized protein</fullName>
    </submittedName>
</protein>
<evidence type="ECO:0000313" key="3">
    <source>
        <dbReference type="Proteomes" id="UP000242188"/>
    </source>
</evidence>
<name>A0A210QGJ9_MIZYE</name>
<evidence type="ECO:0000313" key="2">
    <source>
        <dbReference type="EMBL" id="OWF47741.1"/>
    </source>
</evidence>
<keyword evidence="3" id="KW-1185">Reference proteome</keyword>
<feature type="region of interest" description="Disordered" evidence="1">
    <location>
        <begin position="174"/>
        <end position="200"/>
    </location>
</feature>